<dbReference type="RefSeq" id="WP_204290671.1">
    <property type="nucleotide sequence ID" value="NZ_BAAAGZ010000009.1"/>
</dbReference>
<reference evidence="4 5" key="1">
    <citation type="submission" date="2021-01" db="EMBL/GenBank/DDBJ databases">
        <title>Whole genome shotgun sequence of Verrucosispora gifhornensis NBRC 16317.</title>
        <authorList>
            <person name="Komaki H."/>
            <person name="Tamura T."/>
        </authorList>
    </citation>
    <scope>NUCLEOTIDE SEQUENCE [LARGE SCALE GENOMIC DNA]</scope>
    <source>
        <strain evidence="4 5">NBRC 16317</strain>
    </source>
</reference>
<dbReference type="InterPro" id="IPR009081">
    <property type="entry name" value="PP-bd_ACP"/>
</dbReference>
<dbReference type="EMBL" id="BOPA01000014">
    <property type="protein sequence ID" value="GIJ15092.1"/>
    <property type="molecule type" value="Genomic_DNA"/>
</dbReference>
<evidence type="ECO:0000256" key="1">
    <source>
        <dbReference type="ARBA" id="ARBA00022450"/>
    </source>
</evidence>
<evidence type="ECO:0000313" key="5">
    <source>
        <dbReference type="Proteomes" id="UP000647860"/>
    </source>
</evidence>
<dbReference type="SUPFAM" id="SSF47336">
    <property type="entry name" value="ACP-like"/>
    <property type="match status" value="1"/>
</dbReference>
<dbReference type="InterPro" id="IPR006162">
    <property type="entry name" value="Ppantetheine_attach_site"/>
</dbReference>
<protein>
    <recommendedName>
        <fullName evidence="3">Carrier domain-containing protein</fullName>
    </recommendedName>
</protein>
<sequence>MTALHDPTGFHEPTGLHEPVAAILRDEVLAAVLPGLDVQPTANLFESGADSLALIRLVNRANRVFEVEVDAAAFFQQPTSDVLTRLVVDQLQGGTGQGAPQ</sequence>
<dbReference type="InterPro" id="IPR020806">
    <property type="entry name" value="PKS_PP-bd"/>
</dbReference>
<comment type="caution">
    <text evidence="4">The sequence shown here is derived from an EMBL/GenBank/DDBJ whole genome shotgun (WGS) entry which is preliminary data.</text>
</comment>
<proteinExistence type="predicted"/>
<dbReference type="PROSITE" id="PS00012">
    <property type="entry name" value="PHOSPHOPANTETHEINE"/>
    <property type="match status" value="1"/>
</dbReference>
<keyword evidence="5" id="KW-1185">Reference proteome</keyword>
<gene>
    <name evidence="4" type="ORF">Vgi01_17760</name>
</gene>
<name>A0ABQ4IB49_9ACTN</name>
<keyword evidence="1" id="KW-0596">Phosphopantetheine</keyword>
<dbReference type="PROSITE" id="PS50075">
    <property type="entry name" value="CARRIER"/>
    <property type="match status" value="1"/>
</dbReference>
<dbReference type="Pfam" id="PF00550">
    <property type="entry name" value="PP-binding"/>
    <property type="match status" value="1"/>
</dbReference>
<organism evidence="4 5">
    <name type="scientific">Micromonospora gifhornensis</name>
    <dbReference type="NCBI Taxonomy" id="84594"/>
    <lineage>
        <taxon>Bacteria</taxon>
        <taxon>Bacillati</taxon>
        <taxon>Actinomycetota</taxon>
        <taxon>Actinomycetes</taxon>
        <taxon>Micromonosporales</taxon>
        <taxon>Micromonosporaceae</taxon>
        <taxon>Micromonospora</taxon>
    </lineage>
</organism>
<dbReference type="Gene3D" id="1.10.1200.10">
    <property type="entry name" value="ACP-like"/>
    <property type="match status" value="1"/>
</dbReference>
<evidence type="ECO:0000313" key="4">
    <source>
        <dbReference type="EMBL" id="GIJ15092.1"/>
    </source>
</evidence>
<dbReference type="SMART" id="SM00823">
    <property type="entry name" value="PKS_PP"/>
    <property type="match status" value="1"/>
</dbReference>
<dbReference type="InterPro" id="IPR036736">
    <property type="entry name" value="ACP-like_sf"/>
</dbReference>
<feature type="domain" description="Carrier" evidence="3">
    <location>
        <begin position="15"/>
        <end position="91"/>
    </location>
</feature>
<keyword evidence="2" id="KW-0597">Phosphoprotein</keyword>
<evidence type="ECO:0000256" key="2">
    <source>
        <dbReference type="ARBA" id="ARBA00022553"/>
    </source>
</evidence>
<dbReference type="Proteomes" id="UP000647860">
    <property type="component" value="Unassembled WGS sequence"/>
</dbReference>
<accession>A0ABQ4IB49</accession>
<evidence type="ECO:0000259" key="3">
    <source>
        <dbReference type="PROSITE" id="PS50075"/>
    </source>
</evidence>